<dbReference type="Pfam" id="PF23865">
    <property type="entry name" value="DUF7223"/>
    <property type="match status" value="1"/>
</dbReference>
<feature type="signal peptide" evidence="1">
    <location>
        <begin position="1"/>
        <end position="18"/>
    </location>
</feature>
<protein>
    <recommendedName>
        <fullName evidence="2">DUF7223 domain-containing protein</fullName>
    </recommendedName>
</protein>
<accession>A0AAD7BGT6</accession>
<reference evidence="3" key="1">
    <citation type="submission" date="2023-03" db="EMBL/GenBank/DDBJ databases">
        <title>Massive genome expansion in bonnet fungi (Mycena s.s.) driven by repeated elements and novel gene families across ecological guilds.</title>
        <authorList>
            <consortium name="Lawrence Berkeley National Laboratory"/>
            <person name="Harder C.B."/>
            <person name="Miyauchi S."/>
            <person name="Viragh M."/>
            <person name="Kuo A."/>
            <person name="Thoen E."/>
            <person name="Andreopoulos B."/>
            <person name="Lu D."/>
            <person name="Skrede I."/>
            <person name="Drula E."/>
            <person name="Henrissat B."/>
            <person name="Morin E."/>
            <person name="Kohler A."/>
            <person name="Barry K."/>
            <person name="LaButti K."/>
            <person name="Morin E."/>
            <person name="Salamov A."/>
            <person name="Lipzen A."/>
            <person name="Mereny Z."/>
            <person name="Hegedus B."/>
            <person name="Baldrian P."/>
            <person name="Stursova M."/>
            <person name="Weitz H."/>
            <person name="Taylor A."/>
            <person name="Grigoriev I.V."/>
            <person name="Nagy L.G."/>
            <person name="Martin F."/>
            <person name="Kauserud H."/>
        </authorList>
    </citation>
    <scope>NUCLEOTIDE SEQUENCE</scope>
    <source>
        <strain evidence="3">9284</strain>
    </source>
</reference>
<evidence type="ECO:0000313" key="4">
    <source>
        <dbReference type="Proteomes" id="UP001221142"/>
    </source>
</evidence>
<dbReference type="Proteomes" id="UP001221142">
    <property type="component" value="Unassembled WGS sequence"/>
</dbReference>
<proteinExistence type="predicted"/>
<evidence type="ECO:0000313" key="3">
    <source>
        <dbReference type="EMBL" id="KAJ7620340.1"/>
    </source>
</evidence>
<evidence type="ECO:0000259" key="2">
    <source>
        <dbReference type="Pfam" id="PF23865"/>
    </source>
</evidence>
<feature type="chain" id="PRO_5042022490" description="DUF7223 domain-containing protein" evidence="1">
    <location>
        <begin position="19"/>
        <end position="537"/>
    </location>
</feature>
<dbReference type="InterPro" id="IPR055647">
    <property type="entry name" value="DUF7223"/>
</dbReference>
<dbReference type="AlphaFoldDB" id="A0AAD7BGT6"/>
<keyword evidence="4" id="KW-1185">Reference proteome</keyword>
<keyword evidence="1" id="KW-0732">Signal</keyword>
<evidence type="ECO:0000256" key="1">
    <source>
        <dbReference type="SAM" id="SignalP"/>
    </source>
</evidence>
<dbReference type="EMBL" id="JARKIF010000017">
    <property type="protein sequence ID" value="KAJ7620340.1"/>
    <property type="molecule type" value="Genomic_DNA"/>
</dbReference>
<organism evidence="3 4">
    <name type="scientific">Roridomyces roridus</name>
    <dbReference type="NCBI Taxonomy" id="1738132"/>
    <lineage>
        <taxon>Eukaryota</taxon>
        <taxon>Fungi</taxon>
        <taxon>Dikarya</taxon>
        <taxon>Basidiomycota</taxon>
        <taxon>Agaricomycotina</taxon>
        <taxon>Agaricomycetes</taxon>
        <taxon>Agaricomycetidae</taxon>
        <taxon>Agaricales</taxon>
        <taxon>Marasmiineae</taxon>
        <taxon>Mycenaceae</taxon>
        <taxon>Roridomyces</taxon>
    </lineage>
</organism>
<feature type="domain" description="DUF7223" evidence="2">
    <location>
        <begin position="257"/>
        <end position="468"/>
    </location>
</feature>
<name>A0AAD7BGT6_9AGAR</name>
<comment type="caution">
    <text evidence="3">The sequence shown here is derived from an EMBL/GenBank/DDBJ whole genome shotgun (WGS) entry which is preliminary data.</text>
</comment>
<gene>
    <name evidence="3" type="ORF">FB45DRAFT_754865</name>
</gene>
<sequence length="537" mass="54502">MISTSFLALIPFILGVNAANDWNVPCTTGSCAWDLPAGSASGTMKIWGSNTAISDITTAANWQILGCNSTALSQSVRLVCMNDPEDPDSLCSHLYGNSGAVNKIIRLPTDCGAGPFARVSQWGTSNDQSIPASVNKRLTRRAGNPPVVHVLAMDTNFDAVDYSKTGAVNIAIQGANVPGAPNTIAGAGSGSQRRSRTRLESAAKSEATKVKNAAGKVESAAKAVATKVEGAAKAAVTATNNTVDVNHTFNLPPITFDKSKNLLSKSIQCGPVGATISADVDANANAQMTVSLAATGTIIPPKLTDFGVVAGMSGSAAGTMTINADVTGSLDSGLITLVNLGVPGFDIPGIFTVGPSFQVNAELTGDVDVAMAMTLGVNLNLNNAQLAFPPGAADPTASNAFSLGDTPITLNAAPNVDATGTITAHLIPSLNLGISALGKKADATISLSLDANAGLTMNLDGSASATKVVEPNPNADDAGSQPADVSGTIGGCINVNGGVDVTASADADFFGLFDKSTSANLFSKNFQILQVCFRFVL</sequence>